<dbReference type="Proteomes" id="UP000220226">
    <property type="component" value="Unassembled WGS sequence"/>
</dbReference>
<proteinExistence type="predicted"/>
<organism evidence="1 2">
    <name type="scientific">Bacillus cereus</name>
    <dbReference type="NCBI Taxonomy" id="1396"/>
    <lineage>
        <taxon>Bacteria</taxon>
        <taxon>Bacillati</taxon>
        <taxon>Bacillota</taxon>
        <taxon>Bacilli</taxon>
        <taxon>Bacillales</taxon>
        <taxon>Bacillaceae</taxon>
        <taxon>Bacillus</taxon>
        <taxon>Bacillus cereus group</taxon>
    </lineage>
</organism>
<protein>
    <submittedName>
        <fullName evidence="1">Uncharacterized protein</fullName>
    </submittedName>
</protein>
<evidence type="ECO:0000313" key="2">
    <source>
        <dbReference type="Proteomes" id="UP000220226"/>
    </source>
</evidence>
<dbReference type="AlphaFoldDB" id="A0A2B4DAS6"/>
<sequence length="85" mass="9087">MVGGFTSSYEAKSASTSGAPSPSHSERAAYAFYLNPVPAARISGHFTLSLEAKSASRSRVPMPCDSEQAASTFYLITKFGFLFKL</sequence>
<name>A0A2B4DAS6_BACCE</name>
<comment type="caution">
    <text evidence="1">The sequence shown here is derived from an EMBL/GenBank/DDBJ whole genome shotgun (WGS) entry which is preliminary data.</text>
</comment>
<evidence type="ECO:0000313" key="1">
    <source>
        <dbReference type="EMBL" id="PFC70733.1"/>
    </source>
</evidence>
<dbReference type="EMBL" id="NTQT01000032">
    <property type="protein sequence ID" value="PFC70733.1"/>
    <property type="molecule type" value="Genomic_DNA"/>
</dbReference>
<gene>
    <name evidence="1" type="ORF">CN290_25505</name>
</gene>
<reference evidence="1 2" key="1">
    <citation type="submission" date="2017-09" db="EMBL/GenBank/DDBJ databases">
        <title>Large-scale bioinformatics analysis of Bacillus genomes uncovers conserved roles of natural products in bacterial physiology.</title>
        <authorList>
            <consortium name="Agbiome Team Llc"/>
            <person name="Bleich R.M."/>
            <person name="Grubbs K.J."/>
            <person name="Santa Maria K.C."/>
            <person name="Allen S.E."/>
            <person name="Farag S."/>
            <person name="Shank E.A."/>
            <person name="Bowers A."/>
        </authorList>
    </citation>
    <scope>NUCLEOTIDE SEQUENCE [LARGE SCALE GENOMIC DNA]</scope>
    <source>
        <strain evidence="1 2">AFS025165</strain>
    </source>
</reference>
<accession>A0A2B4DAS6</accession>